<evidence type="ECO:0000256" key="11">
    <source>
        <dbReference type="ARBA" id="ARBA00023157"/>
    </source>
</evidence>
<reference evidence="17" key="1">
    <citation type="submission" date="2014-01" db="EMBL/GenBank/DDBJ databases">
        <title>The Genome Sequence of Anopheles melas CM1001059_A (V2).</title>
        <authorList>
            <consortium name="The Broad Institute Genomics Platform"/>
            <person name="Neafsey D.E."/>
            <person name="Besansky N."/>
            <person name="Howell P."/>
            <person name="Walton C."/>
            <person name="Young S.K."/>
            <person name="Zeng Q."/>
            <person name="Gargeya S."/>
            <person name="Fitzgerald M."/>
            <person name="Haas B."/>
            <person name="Abouelleil A."/>
            <person name="Allen A.W."/>
            <person name="Alvarado L."/>
            <person name="Arachchi H.M."/>
            <person name="Berlin A.M."/>
            <person name="Chapman S.B."/>
            <person name="Gainer-Dewar J."/>
            <person name="Goldberg J."/>
            <person name="Griggs A."/>
            <person name="Gujja S."/>
            <person name="Hansen M."/>
            <person name="Howarth C."/>
            <person name="Imamovic A."/>
            <person name="Ireland A."/>
            <person name="Larimer J."/>
            <person name="McCowan C."/>
            <person name="Murphy C."/>
            <person name="Pearson M."/>
            <person name="Poon T.W."/>
            <person name="Priest M."/>
            <person name="Roberts A."/>
            <person name="Saif S."/>
            <person name="Shea T."/>
            <person name="Sisk P."/>
            <person name="Sykes S."/>
            <person name="Wortman J."/>
            <person name="Nusbaum C."/>
            <person name="Birren B."/>
        </authorList>
    </citation>
    <scope>NUCLEOTIDE SEQUENCE [LARGE SCALE GENOMIC DNA]</scope>
    <source>
        <strain evidence="17">CM1001059</strain>
    </source>
</reference>
<dbReference type="GO" id="GO:0007163">
    <property type="term" value="P:establishment or maintenance of cell polarity"/>
    <property type="evidence" value="ECO:0007669"/>
    <property type="project" value="UniProtKB-ARBA"/>
</dbReference>
<protein>
    <recommendedName>
        <fullName evidence="15">Cadherin domain-containing protein</fullName>
    </recommendedName>
</protein>
<sequence>MCSLGAASRMRPVATVTMAAARGDGGGAIRNRNSRAAAKRVSVYVLAIYVALVCSVNVTVVAGKHHHHHQGGQQEFKFDPTNSFISLVLPHDTYPGYSIQKFTANFTGPNAPFSSISSYSSKPLNYRLLETDYSKYFTVLEDGLVMTTADLSPLVNRPVKLVVLEETPNSTATHQLQLYVMNRKDMLHFPTMLTDVVGQLSENKDGGTRVRDIPLLQANSVRGAKTVIYSIVGGNEGDAFALEDSSTGTIGTTIRIDDPRKHGVWLVSAKPLDREHREQYTLAIEATDTKRINKAEVHLPVHITDVNDNRPVFGKPDYRFTVTGVKAITPAGNETVTWERFTSVGRVEAKDADGDKVAYRLTSPSNTVVIVPQTGELLLAGEPDAPELFVDVDAHDLRTPSLKSEKPARVLVEFVAPDPLPVILQHSGHEYQHSHRRDKRRVTRAVRPTKRIEFTEADGDTEGRNVFQLEKETDRETFKIRDENPWVTVETNGAVRVKKKWDYEELGPEKTIDFWVIITNQGHNDTDNQRVIIHVKDVNDEPPYFINRPLPMQAVVQLNAPPNTPVFTLQARDPDTDHNIHYFIVRDRTGGRFEVDERSGVVRTRGTDLFQLDMEYVLYVKAEDQNGKVDDRRFQSTPEERLSIVGGKRAPQFYMPSYEAEIPENQKKDSDIISVKAKSFADREIRYTLKAQGQGAGTFNIGPTSGIVKLAKELDFEDLRQPHVYSLVVTATEDSGGFSTSVELTIRVTDVNDNAPKFELPDYQAHNVDEDIPLGTSILKVKAMDSDSGANAEIEYLVSDDHFAVDSNGIIVNNKQLDADNNNAYYEFVVTAKDKGEPAKTGTATVRVYTKNKNDEEPKFSQQVYTPNVDENAGPNTLVTTVVASDKDGDNVRFGFVGGGTSSGQFVIEEITGVIRLHSKAISLDRDKYELNVTAMDDGSCCVNGDATIHTSTAVVVVFITDVNDNKPVFKDCGTYYPKVEEGAPNGSPVIKVQATDEDKGVNGQVKYSIVQQPNQKGTKFTVDEETGEVSTNKVFDREGDDGKFVSVTVKATDQGEPSLEGVCSFTVEITDVNDNPPLFDRQKYVENVKQDASIGTNILRVSASDEDADNNGAIVYTLSAPHSPNDLEYFEIQPESGWIVLKKPLDRERYRLKVYASDRGDPPSTADVDVELDVVDRNNKPPIWDRTIYGPIHIRENVTVGTVVTSVKASSGIEGNPTVFYRLMPGSTAQTNKLHTFYLQQRPDNGDTWADIKVNHPLDFETIKEYNLTVRVENNGAQQLASEATVYIQLEDVNDEIPLFTEREQETVLEGEPIGTKVTQVNAIDKDGTFPNNQVYYYIVDSPRNEGKDFFEINLQSGEIFTKVVFDREKQGAYALEVEARDGAPSARPNSNQQPNS</sequence>
<dbReference type="Pfam" id="PF00028">
    <property type="entry name" value="Cadherin"/>
    <property type="match status" value="9"/>
</dbReference>
<feature type="domain" description="Cadherin" evidence="15">
    <location>
        <begin position="972"/>
        <end position="1080"/>
    </location>
</feature>
<evidence type="ECO:0000313" key="17">
    <source>
        <dbReference type="Proteomes" id="UP000075902"/>
    </source>
</evidence>
<feature type="domain" description="Cadherin" evidence="15">
    <location>
        <begin position="1301"/>
        <end position="1383"/>
    </location>
</feature>
<keyword evidence="9 14" id="KW-1133">Transmembrane helix</keyword>
<evidence type="ECO:0000259" key="15">
    <source>
        <dbReference type="PROSITE" id="PS50268"/>
    </source>
</evidence>
<dbReference type="FunFam" id="2.60.40.60:FF:000274">
    <property type="entry name" value="neural-cadherin isoform X9"/>
    <property type="match status" value="1"/>
</dbReference>
<evidence type="ECO:0000256" key="8">
    <source>
        <dbReference type="ARBA" id="ARBA00022889"/>
    </source>
</evidence>
<evidence type="ECO:0000256" key="14">
    <source>
        <dbReference type="SAM" id="Phobius"/>
    </source>
</evidence>
<dbReference type="FunFam" id="2.60.40.60:FF:000192">
    <property type="entry name" value="neural-cadherin isoform X8"/>
    <property type="match status" value="1"/>
</dbReference>
<dbReference type="CDD" id="cd11304">
    <property type="entry name" value="Cadherin_repeat"/>
    <property type="match status" value="9"/>
</dbReference>
<dbReference type="GO" id="GO:0030425">
    <property type="term" value="C:dendrite"/>
    <property type="evidence" value="ECO:0007669"/>
    <property type="project" value="UniProtKB-ARBA"/>
</dbReference>
<dbReference type="InterPro" id="IPR020894">
    <property type="entry name" value="Cadherin_CS"/>
</dbReference>
<name>A0A3F2YZM9_9DIPT</name>
<evidence type="ECO:0000256" key="7">
    <source>
        <dbReference type="ARBA" id="ARBA00022837"/>
    </source>
</evidence>
<dbReference type="GO" id="GO:0005509">
    <property type="term" value="F:calcium ion binding"/>
    <property type="evidence" value="ECO:0007669"/>
    <property type="project" value="UniProtKB-UniRule"/>
</dbReference>
<dbReference type="GO" id="GO:0005886">
    <property type="term" value="C:plasma membrane"/>
    <property type="evidence" value="ECO:0007669"/>
    <property type="project" value="UniProtKB-SubCell"/>
</dbReference>
<evidence type="ECO:0000256" key="2">
    <source>
        <dbReference type="ARBA" id="ARBA00022475"/>
    </source>
</evidence>
<dbReference type="FunFam" id="2.60.40.60:FF:000209">
    <property type="entry name" value="neural-cadherin isoform X1"/>
    <property type="match status" value="1"/>
</dbReference>
<dbReference type="GO" id="GO:0007424">
    <property type="term" value="P:open tracheal system development"/>
    <property type="evidence" value="ECO:0007669"/>
    <property type="project" value="UniProtKB-ARBA"/>
</dbReference>
<dbReference type="GO" id="GO:0030855">
    <property type="term" value="P:epithelial cell differentiation"/>
    <property type="evidence" value="ECO:0007669"/>
    <property type="project" value="UniProtKB-ARBA"/>
</dbReference>
<dbReference type="Proteomes" id="UP000075902">
    <property type="component" value="Unassembled WGS sequence"/>
</dbReference>
<dbReference type="GO" id="GO:0048513">
    <property type="term" value="P:animal organ development"/>
    <property type="evidence" value="ECO:0007669"/>
    <property type="project" value="UniProtKB-ARBA"/>
</dbReference>
<dbReference type="VEuPathDB" id="VectorBase:AMEC023340"/>
<dbReference type="GO" id="GO:0000902">
    <property type="term" value="P:cell morphogenesis"/>
    <property type="evidence" value="ECO:0007669"/>
    <property type="project" value="UniProtKB-ARBA"/>
</dbReference>
<dbReference type="FunFam" id="2.60.40.60:FF:000208">
    <property type="entry name" value="neural-cadherin isoform X11"/>
    <property type="match status" value="1"/>
</dbReference>
<evidence type="ECO:0000256" key="5">
    <source>
        <dbReference type="ARBA" id="ARBA00022729"/>
    </source>
</evidence>
<feature type="domain" description="Cadherin" evidence="15">
    <location>
        <begin position="861"/>
        <end position="970"/>
    </location>
</feature>
<keyword evidence="4 14" id="KW-0812">Transmembrane</keyword>
<dbReference type="PROSITE" id="PS00232">
    <property type="entry name" value="CADHERIN_1"/>
    <property type="match status" value="3"/>
</dbReference>
<feature type="domain" description="Cadherin" evidence="15">
    <location>
        <begin position="451"/>
        <end position="545"/>
    </location>
</feature>
<dbReference type="STRING" id="34690.A0A3F2YZM9"/>
<dbReference type="GO" id="GO:0001736">
    <property type="term" value="P:establishment of planar polarity"/>
    <property type="evidence" value="ECO:0007669"/>
    <property type="project" value="UniProtKB-ARBA"/>
</dbReference>
<keyword evidence="2" id="KW-1003">Cell membrane</keyword>
<keyword evidence="10 14" id="KW-0472">Membrane</keyword>
<keyword evidence="11" id="KW-1015">Disulfide bond</keyword>
<evidence type="ECO:0000256" key="9">
    <source>
        <dbReference type="ARBA" id="ARBA00022989"/>
    </source>
</evidence>
<feature type="domain" description="Cadherin" evidence="15">
    <location>
        <begin position="1081"/>
        <end position="1185"/>
    </location>
</feature>
<evidence type="ECO:0000256" key="3">
    <source>
        <dbReference type="ARBA" id="ARBA00022536"/>
    </source>
</evidence>
<evidence type="ECO:0000256" key="13">
    <source>
        <dbReference type="PROSITE-ProRule" id="PRU00043"/>
    </source>
</evidence>
<reference evidence="16" key="2">
    <citation type="submission" date="2020-05" db="UniProtKB">
        <authorList>
            <consortium name="EnsemblMetazoa"/>
        </authorList>
    </citation>
    <scope>IDENTIFICATION</scope>
    <source>
        <strain evidence="16">CM1001059</strain>
    </source>
</reference>
<keyword evidence="8" id="KW-0130">Cell adhesion</keyword>
<dbReference type="GO" id="GO:0044331">
    <property type="term" value="P:cell-cell adhesion mediated by cadherin"/>
    <property type="evidence" value="ECO:0007669"/>
    <property type="project" value="UniProtKB-ARBA"/>
</dbReference>
<dbReference type="FunFam" id="2.60.40.60:FF:000220">
    <property type="entry name" value="neural-cadherin isoform X5"/>
    <property type="match status" value="1"/>
</dbReference>
<dbReference type="EnsemblMetazoa" id="AMEC023340-RA">
    <property type="protein sequence ID" value="AMEC023340-PA"/>
    <property type="gene ID" value="AMEC023340"/>
</dbReference>
<dbReference type="SMART" id="SM00112">
    <property type="entry name" value="CA"/>
    <property type="match status" value="10"/>
</dbReference>
<keyword evidence="5" id="KW-0732">Signal</keyword>
<dbReference type="GO" id="GO:0007156">
    <property type="term" value="P:homophilic cell adhesion via plasma membrane adhesion molecules"/>
    <property type="evidence" value="ECO:0007669"/>
    <property type="project" value="InterPro"/>
</dbReference>
<feature type="domain" description="Cadherin" evidence="15">
    <location>
        <begin position="760"/>
        <end position="860"/>
    </location>
</feature>
<proteinExistence type="predicted"/>
<feature type="domain" description="Cadherin" evidence="15">
    <location>
        <begin position="548"/>
        <end position="653"/>
    </location>
</feature>
<dbReference type="FunFam" id="2.60.40.60:FF:000199">
    <property type="entry name" value="neural-cadherin isoform X1"/>
    <property type="match status" value="1"/>
</dbReference>
<dbReference type="InterPro" id="IPR002126">
    <property type="entry name" value="Cadherin-like_dom"/>
</dbReference>
<organism evidence="16 17">
    <name type="scientific">Anopheles melas</name>
    <dbReference type="NCBI Taxonomy" id="34690"/>
    <lineage>
        <taxon>Eukaryota</taxon>
        <taxon>Metazoa</taxon>
        <taxon>Ecdysozoa</taxon>
        <taxon>Arthropoda</taxon>
        <taxon>Hexapoda</taxon>
        <taxon>Insecta</taxon>
        <taxon>Pterygota</taxon>
        <taxon>Neoptera</taxon>
        <taxon>Endopterygota</taxon>
        <taxon>Diptera</taxon>
        <taxon>Nematocera</taxon>
        <taxon>Culicoidea</taxon>
        <taxon>Culicidae</taxon>
        <taxon>Anophelinae</taxon>
        <taxon>Anopheles</taxon>
    </lineage>
</organism>
<dbReference type="PANTHER" id="PTHR24026">
    <property type="entry name" value="FAT ATYPICAL CADHERIN-RELATED"/>
    <property type="match status" value="1"/>
</dbReference>
<keyword evidence="7 13" id="KW-0106">Calcium</keyword>
<dbReference type="SUPFAM" id="SSF49313">
    <property type="entry name" value="Cadherin-like"/>
    <property type="match status" value="11"/>
</dbReference>
<dbReference type="PRINTS" id="PR00205">
    <property type="entry name" value="CADHERIN"/>
</dbReference>
<keyword evidence="3" id="KW-0245">EGF-like domain</keyword>
<dbReference type="Gene3D" id="2.60.40.60">
    <property type="entry name" value="Cadherins"/>
    <property type="match status" value="11"/>
</dbReference>
<evidence type="ECO:0000256" key="4">
    <source>
        <dbReference type="ARBA" id="ARBA00022692"/>
    </source>
</evidence>
<keyword evidence="12" id="KW-0325">Glycoprotein</keyword>
<dbReference type="PANTHER" id="PTHR24026:SF136">
    <property type="entry name" value="PROTOCADHERIN-23"/>
    <property type="match status" value="1"/>
</dbReference>
<evidence type="ECO:0000256" key="12">
    <source>
        <dbReference type="ARBA" id="ARBA00023180"/>
    </source>
</evidence>
<evidence type="ECO:0000256" key="6">
    <source>
        <dbReference type="ARBA" id="ARBA00022737"/>
    </source>
</evidence>
<dbReference type="FunFam" id="2.60.40.60:FF:000013">
    <property type="entry name" value="Cadherin EGF LAG seven-pass G-type receptor"/>
    <property type="match status" value="1"/>
</dbReference>
<dbReference type="GO" id="GO:0005911">
    <property type="term" value="C:cell-cell junction"/>
    <property type="evidence" value="ECO:0007669"/>
    <property type="project" value="UniProtKB-ARBA"/>
</dbReference>
<keyword evidence="6" id="KW-0677">Repeat</keyword>
<dbReference type="PROSITE" id="PS50268">
    <property type="entry name" value="CADHERIN_2"/>
    <property type="match status" value="10"/>
</dbReference>
<keyword evidence="17" id="KW-1185">Reference proteome</keyword>
<accession>A0A3F2YZM9</accession>
<evidence type="ECO:0000256" key="10">
    <source>
        <dbReference type="ARBA" id="ARBA00023136"/>
    </source>
</evidence>
<feature type="domain" description="Cadherin" evidence="15">
    <location>
        <begin position="1195"/>
        <end position="1301"/>
    </location>
</feature>
<feature type="domain" description="Cadherin" evidence="15">
    <location>
        <begin position="654"/>
        <end position="758"/>
    </location>
</feature>
<dbReference type="GO" id="GO:0048468">
    <property type="term" value="P:cell development"/>
    <property type="evidence" value="ECO:0007669"/>
    <property type="project" value="UniProtKB-ARBA"/>
</dbReference>
<evidence type="ECO:0000256" key="1">
    <source>
        <dbReference type="ARBA" id="ARBA00004251"/>
    </source>
</evidence>
<dbReference type="FunFam" id="2.60.40.60:FF:000222">
    <property type="entry name" value="neural-cadherin isoform X3"/>
    <property type="match status" value="1"/>
</dbReference>
<dbReference type="InterPro" id="IPR015919">
    <property type="entry name" value="Cadherin-like_sf"/>
</dbReference>
<feature type="transmembrane region" description="Helical" evidence="14">
    <location>
        <begin position="41"/>
        <end position="63"/>
    </location>
</feature>
<evidence type="ECO:0000313" key="16">
    <source>
        <dbReference type="EnsemblMetazoa" id="AMEC023340-PA"/>
    </source>
</evidence>
<comment type="subcellular location">
    <subcellularLocation>
        <location evidence="1">Cell membrane</location>
        <topology evidence="1">Single-pass type I membrane protein</topology>
    </subcellularLocation>
</comment>
<feature type="domain" description="Cadherin" evidence="15">
    <location>
        <begin position="199"/>
        <end position="313"/>
    </location>
</feature>
<dbReference type="FunFam" id="2.60.40.60:FF:000184">
    <property type="entry name" value="neural-cadherin isoform X12"/>
    <property type="match status" value="1"/>
</dbReference>